<dbReference type="Gene3D" id="3.40.50.1980">
    <property type="entry name" value="Nitrogenase molybdenum iron protein domain"/>
    <property type="match status" value="2"/>
</dbReference>
<name>A0ABW3STH4_9BACT</name>
<evidence type="ECO:0000313" key="2">
    <source>
        <dbReference type="EMBL" id="MFD1187868.1"/>
    </source>
</evidence>
<dbReference type="InterPro" id="IPR002491">
    <property type="entry name" value="ABC_transptr_periplasmic_BD"/>
</dbReference>
<comment type="caution">
    <text evidence="2">The sequence shown here is derived from an EMBL/GenBank/DDBJ whole genome shotgun (WGS) entry which is preliminary data.</text>
</comment>
<sequence length="313" mass="34946">MLKVCSFLPAATQIIYDLGLQDCLHGVTFECPEVALQEKQRVVRCVLEGNNYSSQEIDRIFSASKAQGKSLYYVDEDILQQISPDIIFTQDVCEVCQIDTACTAASVAKLAKQPQLISLSPNNLEDVFATVITIAAALGKEEVAYTYLAGLQKRLDYLVDEQRKYRVMPKRVMLLEWVAPIYNCGHWIPYQIAYAGGIDMLSNPAGDSIVTPWEKVVKYNPEVLVIAPCGFNVERAVQEIDLLTSKPEWGQLQAVQNQSVFLADFDMFTQPSASTLLSGIEALASMFHPEIFKVPMPLVHKVMPLYKQSIVKV</sequence>
<gene>
    <name evidence="2" type="ORF">ACFQ2O_16775</name>
</gene>
<dbReference type="Pfam" id="PF01497">
    <property type="entry name" value="Peripla_BP_2"/>
    <property type="match status" value="1"/>
</dbReference>
<organism evidence="2 3">
    <name type="scientific">Pontibacter rugosus</name>
    <dbReference type="NCBI Taxonomy" id="1745966"/>
    <lineage>
        <taxon>Bacteria</taxon>
        <taxon>Pseudomonadati</taxon>
        <taxon>Bacteroidota</taxon>
        <taxon>Cytophagia</taxon>
        <taxon>Cytophagales</taxon>
        <taxon>Hymenobacteraceae</taxon>
        <taxon>Pontibacter</taxon>
    </lineage>
</organism>
<dbReference type="SUPFAM" id="SSF53807">
    <property type="entry name" value="Helical backbone' metal receptor"/>
    <property type="match status" value="1"/>
</dbReference>
<dbReference type="RefSeq" id="WP_377530359.1">
    <property type="nucleotide sequence ID" value="NZ_JBHTLD010000185.1"/>
</dbReference>
<dbReference type="PANTHER" id="PTHR42860:SF1">
    <property type="entry name" value="VITAMIN B12-BINDING PROTEIN"/>
    <property type="match status" value="1"/>
</dbReference>
<dbReference type="InterPro" id="IPR051030">
    <property type="entry name" value="Vitamin_B12-ABC_binding"/>
</dbReference>
<proteinExistence type="predicted"/>
<dbReference type="Proteomes" id="UP001597094">
    <property type="component" value="Unassembled WGS sequence"/>
</dbReference>
<keyword evidence="3" id="KW-1185">Reference proteome</keyword>
<accession>A0ABW3STH4</accession>
<reference evidence="3" key="1">
    <citation type="journal article" date="2019" name="Int. J. Syst. Evol. Microbiol.">
        <title>The Global Catalogue of Microorganisms (GCM) 10K type strain sequencing project: providing services to taxonomists for standard genome sequencing and annotation.</title>
        <authorList>
            <consortium name="The Broad Institute Genomics Platform"/>
            <consortium name="The Broad Institute Genome Sequencing Center for Infectious Disease"/>
            <person name="Wu L."/>
            <person name="Ma J."/>
        </authorList>
    </citation>
    <scope>NUCLEOTIDE SEQUENCE [LARGE SCALE GENOMIC DNA]</scope>
    <source>
        <strain evidence="3">JCM 31319</strain>
    </source>
</reference>
<dbReference type="PANTHER" id="PTHR42860">
    <property type="entry name" value="VITAMIN B12-BINDING PROTEIN"/>
    <property type="match status" value="1"/>
</dbReference>
<evidence type="ECO:0000259" key="1">
    <source>
        <dbReference type="PROSITE" id="PS50983"/>
    </source>
</evidence>
<feature type="domain" description="Fe/B12 periplasmic-binding" evidence="1">
    <location>
        <begin position="3"/>
        <end position="291"/>
    </location>
</feature>
<protein>
    <submittedName>
        <fullName evidence="2">ABC transporter substrate-binding protein</fullName>
    </submittedName>
</protein>
<evidence type="ECO:0000313" key="3">
    <source>
        <dbReference type="Proteomes" id="UP001597094"/>
    </source>
</evidence>
<dbReference type="EMBL" id="JBHTLD010000185">
    <property type="protein sequence ID" value="MFD1187868.1"/>
    <property type="molecule type" value="Genomic_DNA"/>
</dbReference>
<dbReference type="PROSITE" id="PS50983">
    <property type="entry name" value="FE_B12_PBP"/>
    <property type="match status" value="1"/>
</dbReference>